<dbReference type="PANTHER" id="PTHR30413:SF8">
    <property type="entry name" value="TRANSPORT PERMEASE PROTEIN"/>
    <property type="match status" value="1"/>
</dbReference>
<dbReference type="GO" id="GO:0005886">
    <property type="term" value="C:plasma membrane"/>
    <property type="evidence" value="ECO:0007669"/>
    <property type="project" value="UniProtKB-SubCell"/>
</dbReference>
<dbReference type="InterPro" id="IPR047817">
    <property type="entry name" value="ABC2_TM_bact-type"/>
</dbReference>
<protein>
    <recommendedName>
        <fullName evidence="9">Transport permease protein</fullName>
    </recommendedName>
</protein>
<evidence type="ECO:0000256" key="4">
    <source>
        <dbReference type="ARBA" id="ARBA00022475"/>
    </source>
</evidence>
<comment type="caution">
    <text evidence="11">The sequence shown here is derived from an EMBL/GenBank/DDBJ whole genome shotgun (WGS) entry which is preliminary data.</text>
</comment>
<dbReference type="AlphaFoldDB" id="A0A395V9W0"/>
<evidence type="ECO:0000313" key="12">
    <source>
        <dbReference type="Proteomes" id="UP000266172"/>
    </source>
</evidence>
<dbReference type="InterPro" id="IPR013525">
    <property type="entry name" value="ABC2_TM"/>
</dbReference>
<proteinExistence type="inferred from homology"/>
<evidence type="ECO:0000256" key="1">
    <source>
        <dbReference type="ARBA" id="ARBA00004429"/>
    </source>
</evidence>
<feature type="transmembrane region" description="Helical" evidence="9">
    <location>
        <begin position="173"/>
        <end position="192"/>
    </location>
</feature>
<feature type="transmembrane region" description="Helical" evidence="9">
    <location>
        <begin position="115"/>
        <end position="132"/>
    </location>
</feature>
<feature type="transmembrane region" description="Helical" evidence="9">
    <location>
        <begin position="230"/>
        <end position="249"/>
    </location>
</feature>
<dbReference type="Pfam" id="PF01061">
    <property type="entry name" value="ABC2_membrane"/>
    <property type="match status" value="1"/>
</dbReference>
<feature type="transmembrane region" description="Helical" evidence="9">
    <location>
        <begin position="32"/>
        <end position="57"/>
    </location>
</feature>
<dbReference type="PROSITE" id="PS51012">
    <property type="entry name" value="ABC_TM2"/>
    <property type="match status" value="1"/>
</dbReference>
<name>A0A395V9W0_9FIRM</name>
<evidence type="ECO:0000256" key="2">
    <source>
        <dbReference type="ARBA" id="ARBA00007783"/>
    </source>
</evidence>
<reference evidence="11 12" key="1">
    <citation type="submission" date="2018-08" db="EMBL/GenBank/DDBJ databases">
        <title>A genome reference for cultivated species of the human gut microbiota.</title>
        <authorList>
            <person name="Zou Y."/>
            <person name="Xue W."/>
            <person name="Luo G."/>
        </authorList>
    </citation>
    <scope>NUCLEOTIDE SEQUENCE [LARGE SCALE GENOMIC DNA]</scope>
    <source>
        <strain evidence="11 12">AF22-12AC</strain>
    </source>
</reference>
<feature type="transmembrane region" description="Helical" evidence="9">
    <location>
        <begin position="77"/>
        <end position="95"/>
    </location>
</feature>
<evidence type="ECO:0000256" key="8">
    <source>
        <dbReference type="ARBA" id="ARBA00023136"/>
    </source>
</evidence>
<comment type="similarity">
    <text evidence="2 9">Belongs to the ABC-2 integral membrane protein family.</text>
</comment>
<evidence type="ECO:0000256" key="9">
    <source>
        <dbReference type="RuleBase" id="RU361157"/>
    </source>
</evidence>
<sequence length="260" mass="30441">MNRYKRQSLVGYRDLLIELVTKDVKLKYRRSFLGYLWSILNPLMIMLVMVIVFSSIFRFDVENYPVYLIIGQTIYNYVNNATVHAIYSVTDNGALLKKVYVPKYIFPLSKVTSDLVDFLFSLGAMVLVMVITGTPFSIYFILLPYVAIQIYLFTLGMGMFLAQASVFFRDVRYIYNVFLTAWMYATPIFYPVTMLPDKIRWIVTHLNPLYYYIEQFRVIVLERTVPSMVLVSRGCIISLLFLGFGILTFRKSQDKFILYI</sequence>
<keyword evidence="8 9" id="KW-0472">Membrane</keyword>
<keyword evidence="6 9" id="KW-0812">Transmembrane</keyword>
<dbReference type="PANTHER" id="PTHR30413">
    <property type="entry name" value="INNER MEMBRANE TRANSPORT PERMEASE"/>
    <property type="match status" value="1"/>
</dbReference>
<gene>
    <name evidence="11" type="ORF">DWX93_10725</name>
</gene>
<evidence type="ECO:0000256" key="3">
    <source>
        <dbReference type="ARBA" id="ARBA00022448"/>
    </source>
</evidence>
<feature type="transmembrane region" description="Helical" evidence="9">
    <location>
        <begin position="138"/>
        <end position="161"/>
    </location>
</feature>
<evidence type="ECO:0000256" key="6">
    <source>
        <dbReference type="ARBA" id="ARBA00022692"/>
    </source>
</evidence>
<keyword evidence="3 9" id="KW-0813">Transport</keyword>
<evidence type="ECO:0000256" key="7">
    <source>
        <dbReference type="ARBA" id="ARBA00022989"/>
    </source>
</evidence>
<keyword evidence="7 9" id="KW-1133">Transmembrane helix</keyword>
<dbReference type="GO" id="GO:0140359">
    <property type="term" value="F:ABC-type transporter activity"/>
    <property type="evidence" value="ECO:0007669"/>
    <property type="project" value="InterPro"/>
</dbReference>
<accession>A0A395V9W0</accession>
<keyword evidence="4 9" id="KW-1003">Cell membrane</keyword>
<feature type="domain" description="ABC transmembrane type-2" evidence="10">
    <location>
        <begin position="33"/>
        <end position="252"/>
    </location>
</feature>
<comment type="subcellular location">
    <subcellularLocation>
        <location evidence="1">Cell inner membrane</location>
        <topology evidence="1">Multi-pass membrane protein</topology>
    </subcellularLocation>
    <subcellularLocation>
        <location evidence="9">Cell membrane</location>
        <topology evidence="9">Multi-pass membrane protein</topology>
    </subcellularLocation>
</comment>
<keyword evidence="5" id="KW-0997">Cell inner membrane</keyword>
<dbReference type="EMBL" id="QRVL01000008">
    <property type="protein sequence ID" value="RGS39690.1"/>
    <property type="molecule type" value="Genomic_DNA"/>
</dbReference>
<dbReference type="GO" id="GO:0015920">
    <property type="term" value="P:lipopolysaccharide transport"/>
    <property type="evidence" value="ECO:0007669"/>
    <property type="project" value="TreeGrafter"/>
</dbReference>
<evidence type="ECO:0000313" key="11">
    <source>
        <dbReference type="EMBL" id="RGS39690.1"/>
    </source>
</evidence>
<organism evidence="11 12">
    <name type="scientific">Roseburia hominis</name>
    <dbReference type="NCBI Taxonomy" id="301301"/>
    <lineage>
        <taxon>Bacteria</taxon>
        <taxon>Bacillati</taxon>
        <taxon>Bacillota</taxon>
        <taxon>Clostridia</taxon>
        <taxon>Lachnospirales</taxon>
        <taxon>Lachnospiraceae</taxon>
        <taxon>Roseburia</taxon>
    </lineage>
</organism>
<dbReference type="RefSeq" id="WP_118097642.1">
    <property type="nucleotide sequence ID" value="NZ_CAUGCI010000007.1"/>
</dbReference>
<evidence type="ECO:0000256" key="5">
    <source>
        <dbReference type="ARBA" id="ARBA00022519"/>
    </source>
</evidence>
<dbReference type="Proteomes" id="UP000266172">
    <property type="component" value="Unassembled WGS sequence"/>
</dbReference>
<evidence type="ECO:0000259" key="10">
    <source>
        <dbReference type="PROSITE" id="PS51012"/>
    </source>
</evidence>